<dbReference type="EMBL" id="GBXM01095859">
    <property type="protein sequence ID" value="JAH12718.1"/>
    <property type="molecule type" value="Transcribed_RNA"/>
</dbReference>
<organism evidence="1">
    <name type="scientific">Anguilla anguilla</name>
    <name type="common">European freshwater eel</name>
    <name type="synonym">Muraena anguilla</name>
    <dbReference type="NCBI Taxonomy" id="7936"/>
    <lineage>
        <taxon>Eukaryota</taxon>
        <taxon>Metazoa</taxon>
        <taxon>Chordata</taxon>
        <taxon>Craniata</taxon>
        <taxon>Vertebrata</taxon>
        <taxon>Euteleostomi</taxon>
        <taxon>Actinopterygii</taxon>
        <taxon>Neopterygii</taxon>
        <taxon>Teleostei</taxon>
        <taxon>Anguilliformes</taxon>
        <taxon>Anguillidae</taxon>
        <taxon>Anguilla</taxon>
    </lineage>
</organism>
<protein>
    <submittedName>
        <fullName evidence="1">Uncharacterized protein</fullName>
    </submittedName>
</protein>
<sequence length="42" mass="4886">MSLLLHDLFPISKREHTATLSTAAKSKLFVKIAKRQNYRENK</sequence>
<name>A0A0E9Q9B6_ANGAN</name>
<reference evidence="1" key="1">
    <citation type="submission" date="2014-11" db="EMBL/GenBank/DDBJ databases">
        <authorList>
            <person name="Amaro Gonzalez C."/>
        </authorList>
    </citation>
    <scope>NUCLEOTIDE SEQUENCE</scope>
</reference>
<evidence type="ECO:0000313" key="1">
    <source>
        <dbReference type="EMBL" id="JAH12718.1"/>
    </source>
</evidence>
<accession>A0A0E9Q9B6</accession>
<proteinExistence type="predicted"/>
<dbReference type="AlphaFoldDB" id="A0A0E9Q9B6"/>
<reference evidence="1" key="2">
    <citation type="journal article" date="2015" name="Fish Shellfish Immunol.">
        <title>Early steps in the European eel (Anguilla anguilla)-Vibrio vulnificus interaction in the gills: Role of the RtxA13 toxin.</title>
        <authorList>
            <person name="Callol A."/>
            <person name="Pajuelo D."/>
            <person name="Ebbesson L."/>
            <person name="Teles M."/>
            <person name="MacKenzie S."/>
            <person name="Amaro C."/>
        </authorList>
    </citation>
    <scope>NUCLEOTIDE SEQUENCE</scope>
</reference>